<evidence type="ECO:0000313" key="2">
    <source>
        <dbReference type="EMBL" id="OGK37790.1"/>
    </source>
</evidence>
<reference evidence="2 3" key="1">
    <citation type="journal article" date="2016" name="Nat. Commun.">
        <title>Thousands of microbial genomes shed light on interconnected biogeochemical processes in an aquifer system.</title>
        <authorList>
            <person name="Anantharaman K."/>
            <person name="Brown C.T."/>
            <person name="Hug L.A."/>
            <person name="Sharon I."/>
            <person name="Castelle C.J."/>
            <person name="Probst A.J."/>
            <person name="Thomas B.C."/>
            <person name="Singh A."/>
            <person name="Wilkins M.J."/>
            <person name="Karaoz U."/>
            <person name="Brodie E.L."/>
            <person name="Williams K.H."/>
            <person name="Hubbard S.S."/>
            <person name="Banfield J.F."/>
        </authorList>
    </citation>
    <scope>NUCLEOTIDE SEQUENCE [LARGE SCALE GENOMIC DNA]</scope>
</reference>
<accession>A0A1F7I344</accession>
<proteinExistence type="predicted"/>
<evidence type="ECO:0000313" key="3">
    <source>
        <dbReference type="Proteomes" id="UP000178076"/>
    </source>
</evidence>
<feature type="region of interest" description="Disordered" evidence="1">
    <location>
        <begin position="170"/>
        <end position="190"/>
    </location>
</feature>
<dbReference type="AlphaFoldDB" id="A0A1F7I344"/>
<dbReference type="EMBL" id="MGAD01000038">
    <property type="protein sequence ID" value="OGK37790.1"/>
    <property type="molecule type" value="Genomic_DNA"/>
</dbReference>
<protein>
    <submittedName>
        <fullName evidence="2">Uncharacterized protein</fullName>
    </submittedName>
</protein>
<gene>
    <name evidence="2" type="ORF">A3F32_01560</name>
</gene>
<dbReference type="Proteomes" id="UP000178076">
    <property type="component" value="Unassembled WGS sequence"/>
</dbReference>
<comment type="caution">
    <text evidence="2">The sequence shown here is derived from an EMBL/GenBank/DDBJ whole genome shotgun (WGS) entry which is preliminary data.</text>
</comment>
<evidence type="ECO:0000256" key="1">
    <source>
        <dbReference type="SAM" id="MobiDB-lite"/>
    </source>
</evidence>
<name>A0A1F7I344_9BACT</name>
<sequence length="190" mass="21200">MARSELVLGAEILPRDIAERFRAAAKSLLAQGTQLVTTSSIRSNTEMILFEGDGDVLVSLQAQFGSTIQQLIVWAARPGRIYEFHLHGANDPVCGPQRVIRRRMAILTNDAWQDMVQDPLVPWLVSPDPVDIPDDNWTDFIAMLEQTSLSSARLSAVIQDVLSTRQYRLPDKELTGDPQSGSIQRPLLRH</sequence>
<organism evidence="2 3">
    <name type="scientific">Candidatus Roizmanbacteria bacterium RIFCSPHIGHO2_12_FULL_42_10</name>
    <dbReference type="NCBI Taxonomy" id="1802053"/>
    <lineage>
        <taxon>Bacteria</taxon>
        <taxon>Candidatus Roizmaniibacteriota</taxon>
    </lineage>
</organism>